<feature type="non-terminal residue" evidence="1">
    <location>
        <position position="47"/>
    </location>
</feature>
<dbReference type="GO" id="GO:0003677">
    <property type="term" value="F:DNA binding"/>
    <property type="evidence" value="ECO:0007669"/>
    <property type="project" value="InterPro"/>
</dbReference>
<dbReference type="AlphaFoldDB" id="A0A7J4KUU2"/>
<dbReference type="Proteomes" id="UP000527315">
    <property type="component" value="Unassembled WGS sequence"/>
</dbReference>
<protein>
    <submittedName>
        <fullName evidence="1">Uncharacterized protein</fullName>
    </submittedName>
</protein>
<accession>A0A7J4KUU2</accession>
<organism evidence="1 2">
    <name type="scientific">Candidatus Iainarchaeum sp</name>
    <dbReference type="NCBI Taxonomy" id="3101447"/>
    <lineage>
        <taxon>Archaea</taxon>
        <taxon>Candidatus Iainarchaeota</taxon>
        <taxon>Candidatus Iainarchaeia</taxon>
        <taxon>Candidatus Iainarchaeales</taxon>
        <taxon>Candidatus Iainarchaeaceae</taxon>
        <taxon>Candidatus Iainarchaeum</taxon>
    </lineage>
</organism>
<reference evidence="2" key="1">
    <citation type="journal article" date="2020" name="bioRxiv">
        <title>A rank-normalized archaeal taxonomy based on genome phylogeny resolves widespread incomplete and uneven classifications.</title>
        <authorList>
            <person name="Rinke C."/>
            <person name="Chuvochina M."/>
            <person name="Mussig A.J."/>
            <person name="Chaumeil P.-A."/>
            <person name="Waite D.W."/>
            <person name="Whitman W.B."/>
            <person name="Parks D.H."/>
            <person name="Hugenholtz P."/>
        </authorList>
    </citation>
    <scope>NUCLEOTIDE SEQUENCE [LARGE SCALE GENOMIC DNA]</scope>
</reference>
<dbReference type="Gene3D" id="3.90.1110.10">
    <property type="entry name" value="RNA polymerase Rpb2, domain 2"/>
    <property type="match status" value="1"/>
</dbReference>
<comment type="caution">
    <text evidence="1">The sequence shown here is derived from an EMBL/GenBank/DDBJ whole genome shotgun (WGS) entry which is preliminary data.</text>
</comment>
<evidence type="ECO:0000313" key="1">
    <source>
        <dbReference type="EMBL" id="HIH32899.1"/>
    </source>
</evidence>
<proteinExistence type="predicted"/>
<dbReference type="GO" id="GO:0003899">
    <property type="term" value="F:DNA-directed RNA polymerase activity"/>
    <property type="evidence" value="ECO:0007669"/>
    <property type="project" value="InterPro"/>
</dbReference>
<evidence type="ECO:0000313" key="2">
    <source>
        <dbReference type="Proteomes" id="UP000527315"/>
    </source>
</evidence>
<sequence>MRIQRNPDGLLSVSFPASPRKLRLFTLFKALGLEQDKEIIGAFDERL</sequence>
<dbReference type="GO" id="GO:0006351">
    <property type="term" value="P:DNA-templated transcription"/>
    <property type="evidence" value="ECO:0007669"/>
    <property type="project" value="InterPro"/>
</dbReference>
<dbReference type="InterPro" id="IPR037034">
    <property type="entry name" value="RNA_pol_Rpb2_2_sf"/>
</dbReference>
<name>A0A7J4KUU2_9ARCH</name>
<dbReference type="EMBL" id="DUFJ01000038">
    <property type="protein sequence ID" value="HIH32899.1"/>
    <property type="molecule type" value="Genomic_DNA"/>
</dbReference>
<gene>
    <name evidence="1" type="ORF">HA227_01470</name>
</gene>